<gene>
    <name evidence="3" type="ordered locus">Adeg_1334</name>
</gene>
<dbReference type="GO" id="GO:0051912">
    <property type="term" value="F:CoB--CoM heterodisulfide reductase activity"/>
    <property type="evidence" value="ECO:0007669"/>
    <property type="project" value="UniProtKB-EC"/>
</dbReference>
<organism evidence="3 4">
    <name type="scientific">Ammonifex degensii (strain DSM 10501 / KC4)</name>
    <dbReference type="NCBI Taxonomy" id="429009"/>
    <lineage>
        <taxon>Bacteria</taxon>
        <taxon>Bacillati</taxon>
        <taxon>Bacillota</taxon>
        <taxon>Clostridia</taxon>
        <taxon>Thermoanaerobacterales</taxon>
        <taxon>Thermoanaerobacteraceae</taxon>
        <taxon>Ammonifex</taxon>
    </lineage>
</organism>
<feature type="domain" description="Cysteine-rich" evidence="2">
    <location>
        <begin position="143"/>
        <end position="232"/>
    </location>
</feature>
<evidence type="ECO:0000259" key="2">
    <source>
        <dbReference type="Pfam" id="PF02754"/>
    </source>
</evidence>
<accession>C9R812</accession>
<reference evidence="3 4" key="1">
    <citation type="submission" date="2009-10" db="EMBL/GenBank/DDBJ databases">
        <title>Complete sequence of chromosome of Ammonifex degensii KC4.</title>
        <authorList>
            <consortium name="US DOE Joint Genome Institute"/>
            <person name="Kerfeld C."/>
            <person name="Goodner B."/>
            <person name="Huber H."/>
            <person name="Stetter K."/>
            <person name="Lucas S."/>
            <person name="Copeland A."/>
            <person name="Lapidus A."/>
            <person name="Glavina del Rio T."/>
            <person name="Dalin E."/>
            <person name="Tice H."/>
            <person name="Bruce D."/>
            <person name="Goodwin L."/>
            <person name="Pitluck S."/>
            <person name="Saunders E."/>
            <person name="Brettin T."/>
            <person name="Detter J.C."/>
            <person name="Han C."/>
            <person name="Larimer F."/>
            <person name="Land M."/>
            <person name="Hauser L."/>
            <person name="Kyrpides N."/>
            <person name="Ovchinnikova G."/>
            <person name="Richardson P."/>
        </authorList>
    </citation>
    <scope>NUCLEOTIDE SEQUENCE [LARGE SCALE GENOMIC DNA]</scope>
    <source>
        <strain evidence="4">DSM 10501 / KC4</strain>
    </source>
</reference>
<sequence>MKLAYYPGCSLKGTAREYDLSTRLVARHLGLELVEIPDWNCCGATAAHSTSHFLAVALPARVLALAEDMGLDILSPCAACYQRLRAAQEELKRDPELKRQVEGALGRTFEGRVRVFSLLEALAQLGEEALAAQVVRPLKGMQVACYYGCLLVRPPLTSCDDPEQPQLMEKILAPTKVDTLDWGGKNECCGASLIFGAREVALNLIKNILHAAAQVRAHALVTACPLCHANLDLRQKEVNRFFGTNFAIPVFYLSQLLGIAMGLNLRDLGLGSHFVDPRRALRMVGS</sequence>
<evidence type="ECO:0000313" key="3">
    <source>
        <dbReference type="EMBL" id="ACX52441.1"/>
    </source>
</evidence>
<dbReference type="Proteomes" id="UP000002620">
    <property type="component" value="Chromosome"/>
</dbReference>
<keyword evidence="1 3" id="KW-0560">Oxidoreductase</keyword>
<dbReference type="EC" id="1.8.98.1" evidence="3"/>
<dbReference type="eggNOG" id="COG2048">
    <property type="taxonomic scope" value="Bacteria"/>
</dbReference>
<name>C9R812_AMMDK</name>
<dbReference type="OrthoDB" id="9777685at2"/>
<protein>
    <submittedName>
        <fullName evidence="3">CoB--CoM heterodisulfide reductase</fullName>
        <ecNumber evidence="3">1.8.98.1</ecNumber>
    </submittedName>
</protein>
<dbReference type="KEGG" id="adg:Adeg_1334"/>
<feature type="domain" description="Cysteine-rich" evidence="2">
    <location>
        <begin position="4"/>
        <end position="84"/>
    </location>
</feature>
<dbReference type="STRING" id="429009.Adeg_1334"/>
<evidence type="ECO:0000256" key="1">
    <source>
        <dbReference type="ARBA" id="ARBA00023002"/>
    </source>
</evidence>
<keyword evidence="4" id="KW-1185">Reference proteome</keyword>
<dbReference type="Pfam" id="PF02754">
    <property type="entry name" value="CCG"/>
    <property type="match status" value="2"/>
</dbReference>
<dbReference type="PANTHER" id="PTHR42947">
    <property type="entry name" value="COB--COM HETERODISULFIDE REDUCTASE SUBUNIT B 1"/>
    <property type="match status" value="1"/>
</dbReference>
<dbReference type="AlphaFoldDB" id="C9R812"/>
<evidence type="ECO:0000313" key="4">
    <source>
        <dbReference type="Proteomes" id="UP000002620"/>
    </source>
</evidence>
<proteinExistence type="predicted"/>
<dbReference type="PANTHER" id="PTHR42947:SF1">
    <property type="entry name" value="COB--COM HETERODISULFIDE REDUCTASE SUBUNIT B 1"/>
    <property type="match status" value="1"/>
</dbReference>
<dbReference type="RefSeq" id="WP_015739318.1">
    <property type="nucleotide sequence ID" value="NC_013385.1"/>
</dbReference>
<dbReference type="Gene3D" id="1.20.1050.140">
    <property type="match status" value="1"/>
</dbReference>
<dbReference type="InterPro" id="IPR004017">
    <property type="entry name" value="Cys_rich_dom"/>
</dbReference>
<dbReference type="HOGENOM" id="CLU_052147_1_0_9"/>
<dbReference type="InterPro" id="IPR051278">
    <property type="entry name" value="HdrB/HdrD_reductase"/>
</dbReference>
<dbReference type="EMBL" id="CP001785">
    <property type="protein sequence ID" value="ACX52441.1"/>
    <property type="molecule type" value="Genomic_DNA"/>
</dbReference>